<dbReference type="GO" id="GO:0003676">
    <property type="term" value="F:nucleic acid binding"/>
    <property type="evidence" value="ECO:0007669"/>
    <property type="project" value="InterPro"/>
</dbReference>
<reference evidence="4" key="2">
    <citation type="submission" date="2020-09" db="EMBL/GenBank/DDBJ databases">
        <authorList>
            <person name="Sun Q."/>
            <person name="Ohkuma M."/>
        </authorList>
    </citation>
    <scope>NUCLEOTIDE SEQUENCE</scope>
    <source>
        <strain evidence="4">JCM 3313</strain>
    </source>
</reference>
<evidence type="ECO:0000259" key="3">
    <source>
        <dbReference type="SMART" id="SM00507"/>
    </source>
</evidence>
<reference evidence="4" key="1">
    <citation type="journal article" date="2014" name="Int. J. Syst. Evol. Microbiol.">
        <title>Complete genome sequence of Corynebacterium casei LMG S-19264T (=DSM 44701T), isolated from a smear-ripened cheese.</title>
        <authorList>
            <consortium name="US DOE Joint Genome Institute (JGI-PGF)"/>
            <person name="Walter F."/>
            <person name="Albersmeier A."/>
            <person name="Kalinowski J."/>
            <person name="Ruckert C."/>
        </authorList>
    </citation>
    <scope>NUCLEOTIDE SEQUENCE</scope>
    <source>
        <strain evidence="4">JCM 3313</strain>
    </source>
</reference>
<comment type="caution">
    <text evidence="4">The sequence shown here is derived from an EMBL/GenBank/DDBJ whole genome shotgun (WGS) entry which is preliminary data.</text>
</comment>
<feature type="region of interest" description="Disordered" evidence="2">
    <location>
        <begin position="202"/>
        <end position="226"/>
    </location>
</feature>
<organism evidence="4 5">
    <name type="scientific">Saccharothrix coeruleofusca</name>
    <dbReference type="NCBI Taxonomy" id="33919"/>
    <lineage>
        <taxon>Bacteria</taxon>
        <taxon>Bacillati</taxon>
        <taxon>Actinomycetota</taxon>
        <taxon>Actinomycetes</taxon>
        <taxon>Pseudonocardiales</taxon>
        <taxon>Pseudonocardiaceae</taxon>
        <taxon>Saccharothrix</taxon>
    </lineage>
</organism>
<dbReference type="GO" id="GO:0004519">
    <property type="term" value="F:endonuclease activity"/>
    <property type="evidence" value="ECO:0007669"/>
    <property type="project" value="UniProtKB-KW"/>
</dbReference>
<evidence type="ECO:0000256" key="1">
    <source>
        <dbReference type="ARBA" id="ARBA00023450"/>
    </source>
</evidence>
<feature type="region of interest" description="Disordered" evidence="2">
    <location>
        <begin position="390"/>
        <end position="413"/>
    </location>
</feature>
<dbReference type="GO" id="GO:0008270">
    <property type="term" value="F:zinc ion binding"/>
    <property type="evidence" value="ECO:0007669"/>
    <property type="project" value="InterPro"/>
</dbReference>
<dbReference type="InterPro" id="IPR003615">
    <property type="entry name" value="HNH_nuc"/>
</dbReference>
<gene>
    <name evidence="4" type="ORF">GCM10010185_41380</name>
</gene>
<feature type="compositionally biased region" description="Low complexity" evidence="2">
    <location>
        <begin position="205"/>
        <end position="222"/>
    </location>
</feature>
<dbReference type="SMART" id="SM00507">
    <property type="entry name" value="HNHc"/>
    <property type="match status" value="1"/>
</dbReference>
<comment type="similarity">
    <text evidence="1">Belongs to the Rv1128c/1148c/1588c/1702c/1945/3466 family.</text>
</comment>
<dbReference type="InterPro" id="IPR003870">
    <property type="entry name" value="DUF222"/>
</dbReference>
<dbReference type="InterPro" id="IPR002711">
    <property type="entry name" value="HNH"/>
</dbReference>
<feature type="domain" description="HNH nuclease" evidence="3">
    <location>
        <begin position="317"/>
        <end position="369"/>
    </location>
</feature>
<accession>A0A918ANY5</accession>
<evidence type="ECO:0000313" key="4">
    <source>
        <dbReference type="EMBL" id="GGP64602.1"/>
    </source>
</evidence>
<dbReference type="Gene3D" id="1.10.30.50">
    <property type="match status" value="1"/>
</dbReference>
<keyword evidence="4" id="KW-0540">Nuclease</keyword>
<evidence type="ECO:0000256" key="2">
    <source>
        <dbReference type="SAM" id="MobiDB-lite"/>
    </source>
</evidence>
<dbReference type="CDD" id="cd00085">
    <property type="entry name" value="HNHc"/>
    <property type="match status" value="1"/>
</dbReference>
<name>A0A918ANY5_9PSEU</name>
<keyword evidence="4" id="KW-0255">Endonuclease</keyword>
<sequence>MVDMSPPPALLSDDDLMSAVAEVETRARALHGQRLALLAEVLRRGLDLESYRHSTRVDRARLRRWTAQVRLFLGTLSATGQPLEPAHPIPAEVWPELSEEHLAELARAVSLRLPPGSQEILVRAACAVEPRAVRLLAEHIRDRTARDEADERDEHAARGDVLHLRHLPGGRLELWGELSAETGAKFTALLYPLAAPLAGERDAAEQGAAERGAAERGAAAPRNRAERQGEAFADLLELAEGSGRLPSEAGERPHISVTVGFDALRRGTGHARLDDGRHLSAAQARRLACDAKVIPVVLGGRSEVLDLGRARRTVSLAQRRALHARHGGCAFPGCHRPSTWCDAHHVRHWADGGPTDLDNLVLLCRRHHSLVHHTEWRITLVDGVPAVIPPRHVDPAQRPRQNLLHRQPTRHAA</sequence>
<dbReference type="Pfam" id="PF01844">
    <property type="entry name" value="HNH"/>
    <property type="match status" value="1"/>
</dbReference>
<dbReference type="Pfam" id="PF02720">
    <property type="entry name" value="DUF222"/>
    <property type="match status" value="1"/>
</dbReference>
<dbReference type="EMBL" id="BMRG01000008">
    <property type="protein sequence ID" value="GGP64602.1"/>
    <property type="molecule type" value="Genomic_DNA"/>
</dbReference>
<keyword evidence="4" id="KW-0378">Hydrolase</keyword>
<evidence type="ECO:0000313" key="5">
    <source>
        <dbReference type="Proteomes" id="UP000639606"/>
    </source>
</evidence>
<proteinExistence type="inferred from homology"/>
<protein>
    <submittedName>
        <fullName evidence="4">HNH endonuclease</fullName>
    </submittedName>
</protein>
<dbReference type="Proteomes" id="UP000639606">
    <property type="component" value="Unassembled WGS sequence"/>
</dbReference>
<dbReference type="AlphaFoldDB" id="A0A918ANY5"/>
<keyword evidence="5" id="KW-1185">Reference proteome</keyword>